<proteinExistence type="predicted"/>
<dbReference type="Proteomes" id="UP000039865">
    <property type="component" value="Unassembled WGS sequence"/>
</dbReference>
<dbReference type="AlphaFoldDB" id="A0A078ABJ1"/>
<dbReference type="EMBL" id="CCKQ01006817">
    <property type="protein sequence ID" value="CDW78153.1"/>
    <property type="molecule type" value="Genomic_DNA"/>
</dbReference>
<gene>
    <name evidence="2" type="primary">Contig17246.g18364</name>
    <name evidence="2" type="ORF">STYLEM_7126</name>
</gene>
<sequence length="773" mass="90189">MEEIDPSFKERYQRLASLERKKKPIKINIIHEQQSLPSQQEIKFQHQQPSNNKIEFKSSLFLKGDATTKSDKKLNKKDFSIDIAPLEIKVEETLRSNSENVNMLQDKKIDNYNPFIDNYLGIDCDNIDDHSQSSESPLRILSQEISAIQKLEITQKNYLSPTKIPGLQSRNQRLQLGGQVSDMSPMSSYISGFYLDRIDELLPEKKLVTEKLFKGKDQHQQILQEDTPFNRVDDNNRQSINFKQRYENKFLSKFQRRKEKLRYKLQFPRKQDYIDDKNKKKSAQALKFLRKLGRKLRRPQAFIKQGRQINIKKQSDGVSSQFNYFESPAKSCITIESNETRISPRQALIKQQQKNDANYNNNINDGQMVFSNFQFQLHQTGGSEDNISSGGNSSAKYRDIYKANNQSQVPKRKTKQLEHSPSFEVVEKPESTIFYDPQGNFNAYDEIQELLSPIATRNHVKPELDEMEIRFMDAFVEYRKDKIYYDFNNYDKYKIDALQSNNQIEQNLGITRDSSISFKDQRFTIQKTQNSNQNQLAVTQLQQQQSNSTMQQQQSKSYQSKNLQIEAVKKYNYQKQSSIETLNPYTSKNFQIDEEDELRENDSPTDLIATDDVKRQKKVKASGFKTINQSLKDLQQILDQQEIFDLNKYQSHTSNQYYLNTEGDDTDSKFSQDFASVTEDKRSQSISKATAKKSLFQKNQMQKSMSRKVIKGRSNSKKRISIDPANKDKHDSVVYLDQLTLKQMKNSFKLLCEDIVQPMAPLILQCNRKFSAL</sequence>
<organism evidence="2 3">
    <name type="scientific">Stylonychia lemnae</name>
    <name type="common">Ciliate</name>
    <dbReference type="NCBI Taxonomy" id="5949"/>
    <lineage>
        <taxon>Eukaryota</taxon>
        <taxon>Sar</taxon>
        <taxon>Alveolata</taxon>
        <taxon>Ciliophora</taxon>
        <taxon>Intramacronucleata</taxon>
        <taxon>Spirotrichea</taxon>
        <taxon>Stichotrichia</taxon>
        <taxon>Sporadotrichida</taxon>
        <taxon>Oxytrichidae</taxon>
        <taxon>Stylonychinae</taxon>
        <taxon>Stylonychia</taxon>
    </lineage>
</organism>
<keyword evidence="3" id="KW-1185">Reference proteome</keyword>
<feature type="compositionally biased region" description="Basic residues" evidence="1">
    <location>
        <begin position="705"/>
        <end position="719"/>
    </location>
</feature>
<protein>
    <submittedName>
        <fullName evidence="2">Uncharacterized protein</fullName>
    </submittedName>
</protein>
<evidence type="ECO:0000256" key="1">
    <source>
        <dbReference type="SAM" id="MobiDB-lite"/>
    </source>
</evidence>
<dbReference type="InParanoid" id="A0A078ABJ1"/>
<evidence type="ECO:0000313" key="2">
    <source>
        <dbReference type="EMBL" id="CDW78153.1"/>
    </source>
</evidence>
<reference evidence="2 3" key="1">
    <citation type="submission" date="2014-06" db="EMBL/GenBank/DDBJ databases">
        <authorList>
            <person name="Swart Estienne"/>
        </authorList>
    </citation>
    <scope>NUCLEOTIDE SEQUENCE [LARGE SCALE GENOMIC DNA]</scope>
    <source>
        <strain evidence="2 3">130c</strain>
    </source>
</reference>
<name>A0A078ABJ1_STYLE</name>
<accession>A0A078ABJ1</accession>
<evidence type="ECO:0000313" key="3">
    <source>
        <dbReference type="Proteomes" id="UP000039865"/>
    </source>
</evidence>
<feature type="region of interest" description="Disordered" evidence="1">
    <location>
        <begin position="702"/>
        <end position="724"/>
    </location>
</feature>